<dbReference type="AlphaFoldDB" id="A0A200Q0S1"/>
<evidence type="ECO:0008006" key="4">
    <source>
        <dbReference type="Google" id="ProtNLM"/>
    </source>
</evidence>
<dbReference type="OrthoDB" id="686198at2759"/>
<dbReference type="PANTHER" id="PTHR47584:SF14">
    <property type="entry name" value="L10-INTERACTING MYB DOMAIN-CONTAINING PROTEIN-LIKE"/>
    <property type="match status" value="1"/>
</dbReference>
<dbReference type="InterPro" id="IPR045026">
    <property type="entry name" value="LIMYB"/>
</dbReference>
<keyword evidence="3" id="KW-1185">Reference proteome</keyword>
<accession>A0A200Q0S1</accession>
<proteinExistence type="predicted"/>
<reference evidence="2 3" key="1">
    <citation type="journal article" date="2017" name="Mol. Plant">
        <title>The Genome of Medicinal Plant Macleaya cordata Provides New Insights into Benzylisoquinoline Alkaloids Metabolism.</title>
        <authorList>
            <person name="Liu X."/>
            <person name="Liu Y."/>
            <person name="Huang P."/>
            <person name="Ma Y."/>
            <person name="Qing Z."/>
            <person name="Tang Q."/>
            <person name="Cao H."/>
            <person name="Cheng P."/>
            <person name="Zheng Y."/>
            <person name="Yuan Z."/>
            <person name="Zhou Y."/>
            <person name="Liu J."/>
            <person name="Tang Z."/>
            <person name="Zhuo Y."/>
            <person name="Zhang Y."/>
            <person name="Yu L."/>
            <person name="Huang J."/>
            <person name="Yang P."/>
            <person name="Peng Q."/>
            <person name="Zhang J."/>
            <person name="Jiang W."/>
            <person name="Zhang Z."/>
            <person name="Lin K."/>
            <person name="Ro D.K."/>
            <person name="Chen X."/>
            <person name="Xiong X."/>
            <person name="Shang Y."/>
            <person name="Huang S."/>
            <person name="Zeng J."/>
        </authorList>
    </citation>
    <scope>NUCLEOTIDE SEQUENCE [LARGE SCALE GENOMIC DNA]</scope>
    <source>
        <strain evidence="3">cv. BLH2017</strain>
        <tissue evidence="2">Root</tissue>
    </source>
</reference>
<organism evidence="2 3">
    <name type="scientific">Macleaya cordata</name>
    <name type="common">Five-seeded plume-poppy</name>
    <name type="synonym">Bocconia cordata</name>
    <dbReference type="NCBI Taxonomy" id="56857"/>
    <lineage>
        <taxon>Eukaryota</taxon>
        <taxon>Viridiplantae</taxon>
        <taxon>Streptophyta</taxon>
        <taxon>Embryophyta</taxon>
        <taxon>Tracheophyta</taxon>
        <taxon>Spermatophyta</taxon>
        <taxon>Magnoliopsida</taxon>
        <taxon>Ranunculales</taxon>
        <taxon>Papaveraceae</taxon>
        <taxon>Papaveroideae</taxon>
        <taxon>Macleaya</taxon>
    </lineage>
</organism>
<comment type="caution">
    <text evidence="2">The sequence shown here is derived from an EMBL/GenBank/DDBJ whole genome shotgun (WGS) entry which is preliminary data.</text>
</comment>
<dbReference type="InParanoid" id="A0A200Q0S1"/>
<feature type="compositionally biased region" description="Basic residues" evidence="1">
    <location>
        <begin position="120"/>
        <end position="134"/>
    </location>
</feature>
<dbReference type="EMBL" id="MVGT01003436">
    <property type="protein sequence ID" value="OVA04036.1"/>
    <property type="molecule type" value="Genomic_DNA"/>
</dbReference>
<evidence type="ECO:0000313" key="3">
    <source>
        <dbReference type="Proteomes" id="UP000195402"/>
    </source>
</evidence>
<protein>
    <recommendedName>
        <fullName evidence="4">Myb/SANT-like domain</fullName>
    </recommendedName>
</protein>
<gene>
    <name evidence="2" type="ORF">BVC80_693g26</name>
</gene>
<feature type="region of interest" description="Disordered" evidence="1">
    <location>
        <begin position="111"/>
        <end position="138"/>
    </location>
</feature>
<sequence>MEDTTGLGWNPVLCTVDTPNDWWDDYIKRFPRAKAFSERGCPEYEKLETIFGDIVAAGNRGASHEHKFNSTDGEDDTNVEMLESIPCTPYPTTPFDDDDHTENVAAINEQEENINSSSRRCSRTRCGSTRRGRRESKGSELKEELKILAETSRAKLELKTKYTISECLEIIDAMGSDQVGRDIYIYIYTSYEIISRERMEKDIYSND</sequence>
<dbReference type="Proteomes" id="UP000195402">
    <property type="component" value="Unassembled WGS sequence"/>
</dbReference>
<evidence type="ECO:0000313" key="2">
    <source>
        <dbReference type="EMBL" id="OVA04036.1"/>
    </source>
</evidence>
<name>A0A200Q0S1_MACCD</name>
<evidence type="ECO:0000256" key="1">
    <source>
        <dbReference type="SAM" id="MobiDB-lite"/>
    </source>
</evidence>
<dbReference type="PANTHER" id="PTHR47584">
    <property type="match status" value="1"/>
</dbReference>